<dbReference type="OrthoDB" id="9790390at2"/>
<keyword evidence="3" id="KW-0249">Electron transport</keyword>
<dbReference type="InterPro" id="IPR049299">
    <property type="entry name" value="Thio2_N"/>
</dbReference>
<dbReference type="PANTHER" id="PTHR45663">
    <property type="entry name" value="GEO12009P1"/>
    <property type="match status" value="1"/>
</dbReference>
<dbReference type="PANTHER" id="PTHR45663:SF40">
    <property type="entry name" value="THIOREDOXIN 2"/>
    <property type="match status" value="1"/>
</dbReference>
<dbReference type="InterPro" id="IPR036249">
    <property type="entry name" value="Thioredoxin-like_sf"/>
</dbReference>
<dbReference type="Pfam" id="PF21352">
    <property type="entry name" value="Zn_ribbon_Thio2"/>
    <property type="match status" value="1"/>
</dbReference>
<evidence type="ECO:0000256" key="4">
    <source>
        <dbReference type="ARBA" id="ARBA00023157"/>
    </source>
</evidence>
<evidence type="ECO:0000256" key="2">
    <source>
        <dbReference type="ARBA" id="ARBA00022448"/>
    </source>
</evidence>
<keyword evidence="4" id="KW-1015">Disulfide bond</keyword>
<dbReference type="Proteomes" id="UP000235116">
    <property type="component" value="Chromosome"/>
</dbReference>
<dbReference type="GO" id="GO:0005829">
    <property type="term" value="C:cytosol"/>
    <property type="evidence" value="ECO:0007669"/>
    <property type="project" value="TreeGrafter"/>
</dbReference>
<protein>
    <recommendedName>
        <fullName evidence="6">Thioredoxin</fullName>
    </recommendedName>
</protein>
<dbReference type="Gene3D" id="2.30.30.380">
    <property type="entry name" value="Zn-finger domain of Sec23/24"/>
    <property type="match status" value="1"/>
</dbReference>
<reference evidence="9" key="1">
    <citation type="submission" date="2017-08" db="EMBL/GenBank/DDBJ databases">
        <title>Direct submision.</title>
        <authorList>
            <person name="Kim S.-J."/>
            <person name="Rhee S.-K."/>
        </authorList>
    </citation>
    <scope>NUCLEOTIDE SEQUENCE [LARGE SCALE GENOMIC DNA]</scope>
    <source>
        <strain evidence="9">GI5</strain>
    </source>
</reference>
<keyword evidence="2" id="KW-0813">Transport</keyword>
<dbReference type="Pfam" id="PF00085">
    <property type="entry name" value="Thioredoxin"/>
    <property type="match status" value="1"/>
</dbReference>
<evidence type="ECO:0000256" key="1">
    <source>
        <dbReference type="ARBA" id="ARBA00008987"/>
    </source>
</evidence>
<dbReference type="KEGG" id="kak:Kalk_08655"/>
<accession>A0A2K9LJE8</accession>
<dbReference type="CDD" id="cd02947">
    <property type="entry name" value="TRX_family"/>
    <property type="match status" value="1"/>
</dbReference>
<keyword evidence="9" id="KW-1185">Reference proteome</keyword>
<dbReference type="PROSITE" id="PS51352">
    <property type="entry name" value="THIOREDOXIN_2"/>
    <property type="match status" value="1"/>
</dbReference>
<dbReference type="NCBIfam" id="TIGR01068">
    <property type="entry name" value="thioredoxin"/>
    <property type="match status" value="1"/>
</dbReference>
<evidence type="ECO:0000256" key="5">
    <source>
        <dbReference type="ARBA" id="ARBA00023284"/>
    </source>
</evidence>
<dbReference type="AlphaFoldDB" id="A0A2K9LJE8"/>
<dbReference type="PRINTS" id="PR00421">
    <property type="entry name" value="THIOREDOXIN"/>
</dbReference>
<dbReference type="EMBL" id="CP022684">
    <property type="protein sequence ID" value="AUM12486.1"/>
    <property type="molecule type" value="Genomic_DNA"/>
</dbReference>
<evidence type="ECO:0000256" key="6">
    <source>
        <dbReference type="NCBIfam" id="TIGR01068"/>
    </source>
</evidence>
<sequence>MRPCVIRTCSHCQTKNRIPARYLAATGKCGQCKTPLPPQSTPIDVDAASFDDIINNATVPVLVDFWAEWCGPCKMAAPEFAKAAQALAGKAILLKVNTETQQQLAARYGIRSIPNFKLFVGGDMKFDQAGALSAAQIQQLVGQYQQ</sequence>
<feature type="domain" description="Thioredoxin" evidence="7">
    <location>
        <begin position="30"/>
        <end position="146"/>
    </location>
</feature>
<name>A0A2K9LJE8_9GAMM</name>
<evidence type="ECO:0000313" key="9">
    <source>
        <dbReference type="Proteomes" id="UP000235116"/>
    </source>
</evidence>
<organism evidence="8 9">
    <name type="scientific">Ketobacter alkanivorans</name>
    <dbReference type="NCBI Taxonomy" id="1917421"/>
    <lineage>
        <taxon>Bacteria</taxon>
        <taxon>Pseudomonadati</taxon>
        <taxon>Pseudomonadota</taxon>
        <taxon>Gammaproteobacteria</taxon>
        <taxon>Pseudomonadales</taxon>
        <taxon>Ketobacteraceae</taxon>
        <taxon>Ketobacter</taxon>
    </lineage>
</organism>
<evidence type="ECO:0000259" key="7">
    <source>
        <dbReference type="PROSITE" id="PS51352"/>
    </source>
</evidence>
<dbReference type="GO" id="GO:0015035">
    <property type="term" value="F:protein-disulfide reductase activity"/>
    <property type="evidence" value="ECO:0007669"/>
    <property type="project" value="UniProtKB-UniRule"/>
</dbReference>
<dbReference type="SUPFAM" id="SSF52833">
    <property type="entry name" value="Thioredoxin-like"/>
    <property type="match status" value="1"/>
</dbReference>
<dbReference type="InterPro" id="IPR005746">
    <property type="entry name" value="Thioredoxin"/>
</dbReference>
<keyword evidence="5" id="KW-0676">Redox-active center</keyword>
<comment type="similarity">
    <text evidence="1">Belongs to the thioredoxin family.</text>
</comment>
<evidence type="ECO:0000256" key="3">
    <source>
        <dbReference type="ARBA" id="ARBA00022982"/>
    </source>
</evidence>
<proteinExistence type="inferred from homology"/>
<dbReference type="InterPro" id="IPR013766">
    <property type="entry name" value="Thioredoxin_domain"/>
</dbReference>
<dbReference type="Gene3D" id="3.40.30.10">
    <property type="entry name" value="Glutaredoxin"/>
    <property type="match status" value="1"/>
</dbReference>
<gene>
    <name evidence="8" type="primary">trxA</name>
    <name evidence="8" type="ORF">Kalk_08655</name>
</gene>
<evidence type="ECO:0000313" key="8">
    <source>
        <dbReference type="EMBL" id="AUM12486.1"/>
    </source>
</evidence>